<gene>
    <name evidence="1" type="ORF">AVEN_152892_1</name>
</gene>
<name>A0A4Y2ACW3_ARAVE</name>
<evidence type="ECO:0000313" key="2">
    <source>
        <dbReference type="Proteomes" id="UP000499080"/>
    </source>
</evidence>
<accession>A0A4Y2ACW3</accession>
<dbReference type="Proteomes" id="UP000499080">
    <property type="component" value="Unassembled WGS sequence"/>
</dbReference>
<dbReference type="EMBL" id="BGPR01000013">
    <property type="protein sequence ID" value="GBL77662.1"/>
    <property type="molecule type" value="Genomic_DNA"/>
</dbReference>
<keyword evidence="2" id="KW-1185">Reference proteome</keyword>
<evidence type="ECO:0000313" key="1">
    <source>
        <dbReference type="EMBL" id="GBL77662.1"/>
    </source>
</evidence>
<comment type="caution">
    <text evidence="1">The sequence shown here is derived from an EMBL/GenBank/DDBJ whole genome shotgun (WGS) entry which is preliminary data.</text>
</comment>
<organism evidence="1 2">
    <name type="scientific">Araneus ventricosus</name>
    <name type="common">Orbweaver spider</name>
    <name type="synonym">Epeira ventricosa</name>
    <dbReference type="NCBI Taxonomy" id="182803"/>
    <lineage>
        <taxon>Eukaryota</taxon>
        <taxon>Metazoa</taxon>
        <taxon>Ecdysozoa</taxon>
        <taxon>Arthropoda</taxon>
        <taxon>Chelicerata</taxon>
        <taxon>Arachnida</taxon>
        <taxon>Araneae</taxon>
        <taxon>Araneomorphae</taxon>
        <taxon>Entelegynae</taxon>
        <taxon>Araneoidea</taxon>
        <taxon>Araneidae</taxon>
        <taxon>Araneus</taxon>
    </lineage>
</organism>
<dbReference type="AlphaFoldDB" id="A0A4Y2ACW3"/>
<protein>
    <submittedName>
        <fullName evidence="1">Uncharacterized protein</fullName>
    </submittedName>
</protein>
<proteinExistence type="predicted"/>
<reference evidence="1 2" key="1">
    <citation type="journal article" date="2019" name="Sci. Rep.">
        <title>Orb-weaving spider Araneus ventricosus genome elucidates the spidroin gene catalogue.</title>
        <authorList>
            <person name="Kono N."/>
            <person name="Nakamura H."/>
            <person name="Ohtoshi R."/>
            <person name="Moran D.A.P."/>
            <person name="Shinohara A."/>
            <person name="Yoshida Y."/>
            <person name="Fujiwara M."/>
            <person name="Mori M."/>
            <person name="Tomita M."/>
            <person name="Arakawa K."/>
        </authorList>
    </citation>
    <scope>NUCLEOTIDE SEQUENCE [LARGE SCALE GENOMIC DNA]</scope>
</reference>
<sequence>MASEGASHEKLLPLCLLLASHGQPKAPHVCVRGDPLDGCCTVIPGVCSVPPNYRRLLKMVISVSLSKNTCQILFDVTNASVLDILKLLSARHLLAPCVQQSVMMALSVL</sequence>